<comment type="caution">
    <text evidence="1">The sequence shown here is derived from an EMBL/GenBank/DDBJ whole genome shotgun (WGS) entry which is preliminary data.</text>
</comment>
<dbReference type="InterPro" id="IPR009057">
    <property type="entry name" value="Homeodomain-like_sf"/>
</dbReference>
<organism evidence="1">
    <name type="scientific">marine sediment metagenome</name>
    <dbReference type="NCBI Taxonomy" id="412755"/>
    <lineage>
        <taxon>unclassified sequences</taxon>
        <taxon>metagenomes</taxon>
        <taxon>ecological metagenomes</taxon>
    </lineage>
</organism>
<dbReference type="EMBL" id="LAZR01023260">
    <property type="protein sequence ID" value="KKL79123.1"/>
    <property type="molecule type" value="Genomic_DNA"/>
</dbReference>
<accession>A0A0F9EYE6</accession>
<reference evidence="1" key="1">
    <citation type="journal article" date="2015" name="Nature">
        <title>Complex archaea that bridge the gap between prokaryotes and eukaryotes.</title>
        <authorList>
            <person name="Spang A."/>
            <person name="Saw J.H."/>
            <person name="Jorgensen S.L."/>
            <person name="Zaremba-Niedzwiedzka K."/>
            <person name="Martijn J."/>
            <person name="Lind A.E."/>
            <person name="van Eijk R."/>
            <person name="Schleper C."/>
            <person name="Guy L."/>
            <person name="Ettema T.J."/>
        </authorList>
    </citation>
    <scope>NUCLEOTIDE SEQUENCE</scope>
</reference>
<name>A0A0F9EYE6_9ZZZZ</name>
<proteinExistence type="predicted"/>
<dbReference type="AlphaFoldDB" id="A0A0F9EYE6"/>
<evidence type="ECO:0000313" key="1">
    <source>
        <dbReference type="EMBL" id="KKL79123.1"/>
    </source>
</evidence>
<dbReference type="SUPFAM" id="SSF46689">
    <property type="entry name" value="Homeodomain-like"/>
    <property type="match status" value="1"/>
</dbReference>
<protein>
    <submittedName>
        <fullName evidence="1">Uncharacterized protein</fullName>
    </submittedName>
</protein>
<sequence>MGIEQRRQRERDARRKAVLDAARGLVRQHGFNGTTTRQIHDPLTVGDPQVSDTHVTWWGDNGTDQDIFIYDIAAGTTTNL</sequence>
<feature type="non-terminal residue" evidence="1">
    <location>
        <position position="80"/>
    </location>
</feature>
<gene>
    <name evidence="1" type="ORF">LCGC14_2017960</name>
</gene>
<dbReference type="Gene3D" id="1.10.10.60">
    <property type="entry name" value="Homeodomain-like"/>
    <property type="match status" value="1"/>
</dbReference>